<sequence>MENTKSKKRAHIIRPVIFIVAGAFLGFLYYHFIGCNGGCSITSTPVNSILTGALLGGIWGIK</sequence>
<gene>
    <name evidence="2" type="ORF">EV194_10461</name>
</gene>
<comment type="caution">
    <text evidence="2">The sequence shown here is derived from an EMBL/GenBank/DDBJ whole genome shotgun (WGS) entry which is preliminary data.</text>
</comment>
<name>A0A4R2GJB1_9BACT</name>
<keyword evidence="1" id="KW-0812">Transmembrane</keyword>
<keyword evidence="1" id="KW-1133">Transmembrane helix</keyword>
<evidence type="ECO:0000313" key="2">
    <source>
        <dbReference type="EMBL" id="TCO08750.1"/>
    </source>
</evidence>
<evidence type="ECO:0008006" key="4">
    <source>
        <dbReference type="Google" id="ProtNLM"/>
    </source>
</evidence>
<keyword evidence="1" id="KW-0472">Membrane</keyword>
<evidence type="ECO:0000313" key="3">
    <source>
        <dbReference type="Proteomes" id="UP000295221"/>
    </source>
</evidence>
<proteinExistence type="predicted"/>
<feature type="transmembrane region" description="Helical" evidence="1">
    <location>
        <begin position="12"/>
        <end position="32"/>
    </location>
</feature>
<dbReference type="RefSeq" id="WP_132433341.1">
    <property type="nucleotide sequence ID" value="NZ_SLWK01000004.1"/>
</dbReference>
<keyword evidence="3" id="KW-1185">Reference proteome</keyword>
<dbReference type="EMBL" id="SLWK01000004">
    <property type="protein sequence ID" value="TCO08750.1"/>
    <property type="molecule type" value="Genomic_DNA"/>
</dbReference>
<accession>A0A4R2GJB1</accession>
<dbReference type="AlphaFoldDB" id="A0A4R2GJB1"/>
<organism evidence="2 3">
    <name type="scientific">Natronoflexus pectinivorans</name>
    <dbReference type="NCBI Taxonomy" id="682526"/>
    <lineage>
        <taxon>Bacteria</taxon>
        <taxon>Pseudomonadati</taxon>
        <taxon>Bacteroidota</taxon>
        <taxon>Bacteroidia</taxon>
        <taxon>Marinilabiliales</taxon>
        <taxon>Marinilabiliaceae</taxon>
        <taxon>Natronoflexus</taxon>
    </lineage>
</organism>
<protein>
    <recommendedName>
        <fullName evidence="4">YtxH domain-containing protein</fullName>
    </recommendedName>
</protein>
<dbReference type="OrthoDB" id="2062758at2"/>
<reference evidence="2 3" key="1">
    <citation type="submission" date="2019-03" db="EMBL/GenBank/DDBJ databases">
        <title>Genomic Encyclopedia of Type Strains, Phase IV (KMG-IV): sequencing the most valuable type-strain genomes for metagenomic binning, comparative biology and taxonomic classification.</title>
        <authorList>
            <person name="Goeker M."/>
        </authorList>
    </citation>
    <scope>NUCLEOTIDE SEQUENCE [LARGE SCALE GENOMIC DNA]</scope>
    <source>
        <strain evidence="2 3">DSM 24179</strain>
    </source>
</reference>
<evidence type="ECO:0000256" key="1">
    <source>
        <dbReference type="SAM" id="Phobius"/>
    </source>
</evidence>
<dbReference type="Proteomes" id="UP000295221">
    <property type="component" value="Unassembled WGS sequence"/>
</dbReference>